<dbReference type="Pfam" id="PF25583">
    <property type="entry name" value="WCX"/>
    <property type="match status" value="1"/>
</dbReference>
<feature type="domain" description="WYL" evidence="1">
    <location>
        <begin position="157"/>
        <end position="222"/>
    </location>
</feature>
<evidence type="ECO:0000313" key="4">
    <source>
        <dbReference type="Proteomes" id="UP000285123"/>
    </source>
</evidence>
<proteinExistence type="predicted"/>
<dbReference type="Proteomes" id="UP000285123">
    <property type="component" value="Unassembled WGS sequence"/>
</dbReference>
<gene>
    <name evidence="3" type="ORF">SAHL_16745</name>
</gene>
<name>A0A423PDQ5_9GAMM</name>
<dbReference type="PROSITE" id="PS52050">
    <property type="entry name" value="WYL"/>
    <property type="match status" value="1"/>
</dbReference>
<dbReference type="InterPro" id="IPR051534">
    <property type="entry name" value="CBASS_pafABC_assoc_protein"/>
</dbReference>
<organism evidence="3 4">
    <name type="scientific">Salinisphaera orenii YIM 95161</name>
    <dbReference type="NCBI Taxonomy" id="1051139"/>
    <lineage>
        <taxon>Bacteria</taxon>
        <taxon>Pseudomonadati</taxon>
        <taxon>Pseudomonadota</taxon>
        <taxon>Gammaproteobacteria</taxon>
        <taxon>Salinisphaerales</taxon>
        <taxon>Salinisphaeraceae</taxon>
        <taxon>Salinisphaera</taxon>
    </lineage>
</organism>
<evidence type="ECO:0000259" key="2">
    <source>
        <dbReference type="Pfam" id="PF25583"/>
    </source>
</evidence>
<feature type="domain" description="WCX" evidence="2">
    <location>
        <begin position="254"/>
        <end position="330"/>
    </location>
</feature>
<evidence type="ECO:0000259" key="1">
    <source>
        <dbReference type="Pfam" id="PF13280"/>
    </source>
</evidence>
<accession>A0A423PDQ5</accession>
<protein>
    <submittedName>
        <fullName evidence="3">Transcriptional regulator</fullName>
    </submittedName>
</protein>
<dbReference type="PANTHER" id="PTHR34580">
    <property type="match status" value="1"/>
</dbReference>
<dbReference type="EMBL" id="AYKF01000142">
    <property type="protein sequence ID" value="ROO23727.1"/>
    <property type="molecule type" value="Genomic_DNA"/>
</dbReference>
<dbReference type="RefSeq" id="WP_123592539.1">
    <property type="nucleotide sequence ID" value="NZ_AYKF01000142.1"/>
</dbReference>
<sequence>MADNRDTLFRQWTMLRLIPRHPRVASTREVHQALESEGFDTTPRTVERDLDKLSSIFGYTSDTAGRTNHWFWPGDFKSIDIPGLEPNTALAFNLAEQHLAELLPPSTLQLLAPYFARARDILQSDSARRLHDWTDKIRVLGTGPQLAAAEIDVDIQRAMYDALLHERRVEITYSPRHGGETKTYHFSPLGLVSREGVIYLVGPLWNYANVVQLALQRVRTLTPLGTDCHWPEGFDLDDYIGSEQGFSYPTGEGRIELVLEMDNDAALHLAERPLSTDQRITPAEEDRSRVSASVVDTDALTWWVLGFGSAVEVVQPKELRQRVGEAHTDAAAQYA</sequence>
<dbReference type="AlphaFoldDB" id="A0A423PDQ5"/>
<dbReference type="OrthoDB" id="8595817at2"/>
<dbReference type="Pfam" id="PF13280">
    <property type="entry name" value="WYL"/>
    <property type="match status" value="1"/>
</dbReference>
<comment type="caution">
    <text evidence="3">The sequence shown here is derived from an EMBL/GenBank/DDBJ whole genome shotgun (WGS) entry which is preliminary data.</text>
</comment>
<dbReference type="PANTHER" id="PTHR34580:SF1">
    <property type="entry name" value="PROTEIN PAFC"/>
    <property type="match status" value="1"/>
</dbReference>
<reference evidence="3 4" key="1">
    <citation type="submission" date="2013-10" db="EMBL/GenBank/DDBJ databases">
        <title>Salinisphaera halophila YIM 95161 Genome Sequencing.</title>
        <authorList>
            <person name="Lai Q."/>
            <person name="Li C."/>
            <person name="Shao Z."/>
        </authorList>
    </citation>
    <scope>NUCLEOTIDE SEQUENCE [LARGE SCALE GENOMIC DNA]</scope>
    <source>
        <strain evidence="3 4">YIM 95161</strain>
    </source>
</reference>
<dbReference type="InterPro" id="IPR026881">
    <property type="entry name" value="WYL_dom"/>
</dbReference>
<dbReference type="InterPro" id="IPR057727">
    <property type="entry name" value="WCX_dom"/>
</dbReference>
<evidence type="ECO:0000313" key="3">
    <source>
        <dbReference type="EMBL" id="ROO23727.1"/>
    </source>
</evidence>